<dbReference type="EMBL" id="JAMQON010000003">
    <property type="protein sequence ID" value="MDS0260444.1"/>
    <property type="molecule type" value="Genomic_DNA"/>
</dbReference>
<dbReference type="Pfam" id="PF24278">
    <property type="entry name" value="HVO_0513_N"/>
    <property type="match status" value="1"/>
</dbReference>
<sequence>MKYLRVTVRPTERDIHPVHTLMTEREFVERVQTLHWNLADLDLPALFFLVEGDADRFAEALAATDAVESFGVTPIDDERFYCYSQGETTDVERALYTTFTRDGLVVLPPLTYDDAGGVTFDVVGEPDELRTALAGIPTGIDVDIERVGEYDTDRQSAAAALTERQREAVDAAKRLGYYAVPREATVADVAAELSCAHSTAAEHLQKAEARLVEAVL</sequence>
<evidence type="ECO:0000256" key="2">
    <source>
        <dbReference type="ARBA" id="ARBA00023163"/>
    </source>
</evidence>
<dbReference type="InterPro" id="IPR007050">
    <property type="entry name" value="HTH_bacterioopsin"/>
</dbReference>
<comment type="caution">
    <text evidence="5">The sequence shown here is derived from an EMBL/GenBank/DDBJ whole genome shotgun (WGS) entry which is preliminary data.</text>
</comment>
<name>A0ABU2FDW0_9EURY</name>
<keyword evidence="6" id="KW-1185">Reference proteome</keyword>
<dbReference type="PANTHER" id="PTHR34236:SF1">
    <property type="entry name" value="DIMETHYL SULFOXIDE REDUCTASE TRANSCRIPTIONAL ACTIVATOR"/>
    <property type="match status" value="1"/>
</dbReference>
<dbReference type="RefSeq" id="WP_310920106.1">
    <property type="nucleotide sequence ID" value="NZ_JAMQON010000003.1"/>
</dbReference>
<dbReference type="InterPro" id="IPR056493">
    <property type="entry name" value="HVO_0513_N"/>
</dbReference>
<evidence type="ECO:0000256" key="1">
    <source>
        <dbReference type="ARBA" id="ARBA00023015"/>
    </source>
</evidence>
<evidence type="ECO:0000259" key="4">
    <source>
        <dbReference type="Pfam" id="PF24278"/>
    </source>
</evidence>
<dbReference type="Pfam" id="PF04967">
    <property type="entry name" value="HTH_10"/>
    <property type="match status" value="1"/>
</dbReference>
<evidence type="ECO:0000313" key="6">
    <source>
        <dbReference type="Proteomes" id="UP001259659"/>
    </source>
</evidence>
<protein>
    <submittedName>
        <fullName evidence="5">Helix-turn-helix domain-containing protein</fullName>
    </submittedName>
</protein>
<accession>A0ABU2FDW0</accession>
<keyword evidence="1" id="KW-0805">Transcription regulation</keyword>
<proteinExistence type="predicted"/>
<keyword evidence="2" id="KW-0804">Transcription</keyword>
<gene>
    <name evidence="5" type="ORF">NDI56_13650</name>
</gene>
<dbReference type="Proteomes" id="UP001259659">
    <property type="component" value="Unassembled WGS sequence"/>
</dbReference>
<dbReference type="PANTHER" id="PTHR34236">
    <property type="entry name" value="DIMETHYL SULFOXIDE REDUCTASE TRANSCRIPTIONAL ACTIVATOR"/>
    <property type="match status" value="1"/>
</dbReference>
<reference evidence="5 6" key="1">
    <citation type="submission" date="2022-06" db="EMBL/GenBank/DDBJ databases">
        <title>Haloarcula sp. a new haloarchaeum isolate from saline soil.</title>
        <authorList>
            <person name="Strakova D."/>
            <person name="Galisteo C."/>
            <person name="Sanchez-Porro C."/>
            <person name="Ventosa A."/>
        </authorList>
    </citation>
    <scope>NUCLEOTIDE SEQUENCE [LARGE SCALE GENOMIC DNA]</scope>
    <source>
        <strain evidence="5 6">S1CR25-12</strain>
    </source>
</reference>
<organism evidence="5 6">
    <name type="scientific">Haloarcula saliterrae</name>
    <dbReference type="NCBI Taxonomy" id="2950534"/>
    <lineage>
        <taxon>Archaea</taxon>
        <taxon>Methanobacteriati</taxon>
        <taxon>Methanobacteriota</taxon>
        <taxon>Stenosarchaea group</taxon>
        <taxon>Halobacteria</taxon>
        <taxon>Halobacteriales</taxon>
        <taxon>Haloarculaceae</taxon>
        <taxon>Haloarcula</taxon>
    </lineage>
</organism>
<evidence type="ECO:0000259" key="3">
    <source>
        <dbReference type="Pfam" id="PF04967"/>
    </source>
</evidence>
<feature type="domain" description="HVO-0513-like N-terminal" evidence="4">
    <location>
        <begin position="16"/>
        <end position="150"/>
    </location>
</feature>
<feature type="domain" description="HTH bat-type" evidence="3">
    <location>
        <begin position="161"/>
        <end position="213"/>
    </location>
</feature>
<evidence type="ECO:0000313" key="5">
    <source>
        <dbReference type="EMBL" id="MDS0260444.1"/>
    </source>
</evidence>